<keyword evidence="10" id="KW-0963">Cytoplasm</keyword>
<dbReference type="NCBIfam" id="TIGR00513">
    <property type="entry name" value="accA"/>
    <property type="match status" value="1"/>
</dbReference>
<evidence type="ECO:0000256" key="11">
    <source>
        <dbReference type="SAM" id="MobiDB-lite"/>
    </source>
</evidence>
<organism evidence="13 14">
    <name type="scientific">Endomicrobium proavitum</name>
    <dbReference type="NCBI Taxonomy" id="1408281"/>
    <lineage>
        <taxon>Bacteria</taxon>
        <taxon>Pseudomonadati</taxon>
        <taxon>Elusimicrobiota</taxon>
        <taxon>Endomicrobiia</taxon>
        <taxon>Endomicrobiales</taxon>
        <taxon>Endomicrobiaceae</taxon>
        <taxon>Endomicrobium</taxon>
    </lineage>
</organism>
<evidence type="ECO:0000256" key="9">
    <source>
        <dbReference type="ARBA" id="ARBA00049152"/>
    </source>
</evidence>
<dbReference type="PANTHER" id="PTHR42853">
    <property type="entry name" value="ACETYL-COENZYME A CARBOXYLASE CARBOXYL TRANSFERASE SUBUNIT ALPHA"/>
    <property type="match status" value="1"/>
</dbReference>
<evidence type="ECO:0000256" key="6">
    <source>
        <dbReference type="ARBA" id="ARBA00022840"/>
    </source>
</evidence>
<dbReference type="GO" id="GO:0003989">
    <property type="term" value="F:acetyl-CoA carboxylase activity"/>
    <property type="evidence" value="ECO:0007669"/>
    <property type="project" value="InterPro"/>
</dbReference>
<accession>A0A0G3WHM2</accession>
<keyword evidence="14" id="KW-1185">Reference proteome</keyword>
<dbReference type="InterPro" id="IPR011763">
    <property type="entry name" value="COA_CT_C"/>
</dbReference>
<evidence type="ECO:0000313" key="14">
    <source>
        <dbReference type="Proteomes" id="UP000035337"/>
    </source>
</evidence>
<proteinExistence type="inferred from homology"/>
<evidence type="ECO:0000256" key="5">
    <source>
        <dbReference type="ARBA" id="ARBA00022832"/>
    </source>
</evidence>
<keyword evidence="5 10" id="KW-0276">Fatty acid metabolism</keyword>
<comment type="subcellular location">
    <subcellularLocation>
        <location evidence="10">Cytoplasm</location>
    </subcellularLocation>
</comment>
<comment type="function">
    <text evidence="10">Component of the acetyl coenzyme A carboxylase (ACC) complex. First, biotin carboxylase catalyzes the carboxylation of biotin on its carrier protein (BCCP) and then the CO(2) group is transferred by the carboxyltransferase to acetyl-CoA to form malonyl-CoA.</text>
</comment>
<dbReference type="SUPFAM" id="SSF52096">
    <property type="entry name" value="ClpP/crotonase"/>
    <property type="match status" value="1"/>
</dbReference>
<keyword evidence="3 10" id="KW-0808">Transferase</keyword>
<dbReference type="NCBIfam" id="NF041504">
    <property type="entry name" value="AccA_sub"/>
    <property type="match status" value="1"/>
</dbReference>
<evidence type="ECO:0000256" key="4">
    <source>
        <dbReference type="ARBA" id="ARBA00022741"/>
    </source>
</evidence>
<keyword evidence="4 10" id="KW-0547">Nucleotide-binding</keyword>
<dbReference type="RefSeq" id="WP_082121438.1">
    <property type="nucleotide sequence ID" value="NZ_CP009498.1"/>
</dbReference>
<dbReference type="InterPro" id="IPR001095">
    <property type="entry name" value="Acetyl_CoA_COase_a_su"/>
</dbReference>
<dbReference type="PROSITE" id="PS50989">
    <property type="entry name" value="COA_CT_CTER"/>
    <property type="match status" value="1"/>
</dbReference>
<dbReference type="NCBIfam" id="NF004344">
    <property type="entry name" value="PRK05724.1"/>
    <property type="match status" value="1"/>
</dbReference>
<comment type="pathway">
    <text evidence="1 10">Lipid metabolism; malonyl-CoA biosynthesis; malonyl-CoA from acetyl-CoA: step 1/1.</text>
</comment>
<dbReference type="EMBL" id="CP009498">
    <property type="protein sequence ID" value="AKL97405.1"/>
    <property type="molecule type" value="Genomic_DNA"/>
</dbReference>
<evidence type="ECO:0000256" key="7">
    <source>
        <dbReference type="ARBA" id="ARBA00023098"/>
    </source>
</evidence>
<keyword evidence="7 10" id="KW-0443">Lipid metabolism</keyword>
<dbReference type="KEGG" id="epo:Epro_0026"/>
<feature type="compositionally biased region" description="Basic residues" evidence="11">
    <location>
        <begin position="331"/>
        <end position="352"/>
    </location>
</feature>
<protein>
    <recommendedName>
        <fullName evidence="10">Acetyl-coenzyme A carboxylase carboxyl transferase subunit alpha</fullName>
        <shortName evidence="10">ACCase subunit alpha</shortName>
        <shortName evidence="10">Acetyl-CoA carboxylase carboxyltransferase subunit alpha</shortName>
        <ecNumber evidence="10">2.1.3.15</ecNumber>
    </recommendedName>
</protein>
<dbReference type="Pfam" id="PF03255">
    <property type="entry name" value="ACCA"/>
    <property type="match status" value="1"/>
</dbReference>
<keyword evidence="6 10" id="KW-0067">ATP-binding</keyword>
<reference evidence="13 14" key="1">
    <citation type="submission" date="2014-09" db="EMBL/GenBank/DDBJ databases">
        <title>Complete genome sequence of Endomicrobium proavitum.</title>
        <authorList>
            <person name="Zheng H."/>
        </authorList>
    </citation>
    <scope>NUCLEOTIDE SEQUENCE [LARGE SCALE GENOMIC DNA]</scope>
    <source>
        <strain evidence="13 14">Rsa215</strain>
    </source>
</reference>
<dbReference type="PATRIC" id="fig|1408281.3.peg.26"/>
<feature type="region of interest" description="Disordered" evidence="11">
    <location>
        <begin position="330"/>
        <end position="352"/>
    </location>
</feature>
<dbReference type="GO" id="GO:0009317">
    <property type="term" value="C:acetyl-CoA carboxylase complex"/>
    <property type="evidence" value="ECO:0007669"/>
    <property type="project" value="InterPro"/>
</dbReference>
<dbReference type="EC" id="2.1.3.15" evidence="10"/>
<comment type="subunit">
    <text evidence="10">Acetyl-CoA carboxylase is a heterohexamer composed of biotin carboxyl carrier protein (AccB), biotin carboxylase (AccC) and two subunits each of ACCase subunit alpha (AccA) and ACCase subunit beta (AccD).</text>
</comment>
<comment type="catalytic activity">
    <reaction evidence="9 10">
        <text>N(6)-carboxybiotinyl-L-lysyl-[protein] + acetyl-CoA = N(6)-biotinyl-L-lysyl-[protein] + malonyl-CoA</text>
        <dbReference type="Rhea" id="RHEA:54728"/>
        <dbReference type="Rhea" id="RHEA-COMP:10505"/>
        <dbReference type="Rhea" id="RHEA-COMP:10506"/>
        <dbReference type="ChEBI" id="CHEBI:57288"/>
        <dbReference type="ChEBI" id="CHEBI:57384"/>
        <dbReference type="ChEBI" id="CHEBI:83144"/>
        <dbReference type="ChEBI" id="CHEBI:83145"/>
        <dbReference type="EC" id="2.1.3.15"/>
    </reaction>
</comment>
<dbReference type="HAMAP" id="MF_00823">
    <property type="entry name" value="AcetylCoA_CT_alpha"/>
    <property type="match status" value="1"/>
</dbReference>
<dbReference type="PRINTS" id="PR01069">
    <property type="entry name" value="ACCCTRFRASEA"/>
</dbReference>
<evidence type="ECO:0000256" key="1">
    <source>
        <dbReference type="ARBA" id="ARBA00004956"/>
    </source>
</evidence>
<sequence>METSFDFEQPLVELEEKIEELKTSSLNNHADFSKQIAELEAKKENLKQKIYGSLTPWQRIQIARHPKRPYSADYIKLIFEDFVELHGDRVFGDDRALLCGMALLDGKPVIVIGHQKGRTLQENMDRNFGMAHPEGYRKAMRIMKLAEKFNRPVITFIDTSGAYPGIAAEERGQAEAIARNLRDMAKLSVPVLSVVIGEGGSGGALGIGVSNKVLMLENSYYSVISPEGCAAILFRDGSKAKDAAEAMKITAKDLLNLKVIDEIIKEPLGGAHNDAEKTAVNIKASLNKYIKLYEDMSAQKIEDDRYSKFRNMGVFEEPASFVKIVKEKKPAAKAKVKAKTAAKSKPKKTAKK</sequence>
<gene>
    <name evidence="10 13" type="primary">accA</name>
    <name evidence="13" type="ORF">Epro_0026</name>
</gene>
<dbReference type="UniPathway" id="UPA00655">
    <property type="reaction ID" value="UER00711"/>
</dbReference>
<dbReference type="GO" id="GO:0005524">
    <property type="term" value="F:ATP binding"/>
    <property type="evidence" value="ECO:0007669"/>
    <property type="project" value="UniProtKB-KW"/>
</dbReference>
<evidence type="ECO:0000256" key="3">
    <source>
        <dbReference type="ARBA" id="ARBA00022679"/>
    </source>
</evidence>
<dbReference type="Proteomes" id="UP000035337">
    <property type="component" value="Chromosome"/>
</dbReference>
<evidence type="ECO:0000256" key="2">
    <source>
        <dbReference type="ARBA" id="ARBA00022516"/>
    </source>
</evidence>
<dbReference type="PANTHER" id="PTHR42853:SF3">
    <property type="entry name" value="ACETYL-COENZYME A CARBOXYLASE CARBOXYL TRANSFERASE SUBUNIT ALPHA, CHLOROPLASTIC"/>
    <property type="match status" value="1"/>
</dbReference>
<evidence type="ECO:0000256" key="8">
    <source>
        <dbReference type="ARBA" id="ARBA00023160"/>
    </source>
</evidence>
<evidence type="ECO:0000256" key="10">
    <source>
        <dbReference type="HAMAP-Rule" id="MF_00823"/>
    </source>
</evidence>
<keyword evidence="8 10" id="KW-0275">Fatty acid biosynthesis</keyword>
<comment type="similarity">
    <text evidence="10">Belongs to the AccA family.</text>
</comment>
<dbReference type="GO" id="GO:2001295">
    <property type="term" value="P:malonyl-CoA biosynthetic process"/>
    <property type="evidence" value="ECO:0007669"/>
    <property type="project" value="UniProtKB-UniRule"/>
</dbReference>
<dbReference type="OrthoDB" id="9808023at2"/>
<evidence type="ECO:0000259" key="12">
    <source>
        <dbReference type="PROSITE" id="PS50989"/>
    </source>
</evidence>
<dbReference type="AlphaFoldDB" id="A0A0G3WHM2"/>
<dbReference type="STRING" id="1408281.Epro_0026"/>
<name>A0A0G3WHM2_9BACT</name>
<dbReference type="GO" id="GO:0016743">
    <property type="term" value="F:carboxyl- or carbamoyltransferase activity"/>
    <property type="evidence" value="ECO:0007669"/>
    <property type="project" value="UniProtKB-UniRule"/>
</dbReference>
<keyword evidence="2 10" id="KW-0444">Lipid biosynthesis</keyword>
<dbReference type="InterPro" id="IPR029045">
    <property type="entry name" value="ClpP/crotonase-like_dom_sf"/>
</dbReference>
<feature type="domain" description="CoA carboxyltransferase C-terminal" evidence="12">
    <location>
        <begin position="38"/>
        <end position="292"/>
    </location>
</feature>
<dbReference type="Gene3D" id="3.90.226.10">
    <property type="entry name" value="2-enoyl-CoA Hydratase, Chain A, domain 1"/>
    <property type="match status" value="1"/>
</dbReference>
<evidence type="ECO:0000313" key="13">
    <source>
        <dbReference type="EMBL" id="AKL97405.1"/>
    </source>
</evidence>
<dbReference type="GO" id="GO:0006633">
    <property type="term" value="P:fatty acid biosynthetic process"/>
    <property type="evidence" value="ECO:0007669"/>
    <property type="project" value="UniProtKB-KW"/>
</dbReference>